<feature type="compositionally biased region" description="Polar residues" evidence="1">
    <location>
        <begin position="48"/>
        <end position="57"/>
    </location>
</feature>
<reference evidence="2 3" key="1">
    <citation type="submission" date="2024-08" db="EMBL/GenBank/DDBJ databases">
        <title>Gnathostoma spinigerum genome.</title>
        <authorList>
            <person name="Gonzalez-Bertolin B."/>
            <person name="Monzon S."/>
            <person name="Zaballos A."/>
            <person name="Jimenez P."/>
            <person name="Dekumyoy P."/>
            <person name="Varona S."/>
            <person name="Cuesta I."/>
            <person name="Sumanam S."/>
            <person name="Adisakwattana P."/>
            <person name="Gasser R.B."/>
            <person name="Hernandez-Gonzalez A."/>
            <person name="Young N.D."/>
            <person name="Perteguer M.J."/>
        </authorList>
    </citation>
    <scope>NUCLEOTIDE SEQUENCE [LARGE SCALE GENOMIC DNA]</scope>
    <source>
        <strain evidence="2">AL3</strain>
        <tissue evidence="2">Liver</tissue>
    </source>
</reference>
<protein>
    <submittedName>
        <fullName evidence="2">Uncharacterized protein</fullName>
    </submittedName>
</protein>
<dbReference type="EMBL" id="JBGFUD010007693">
    <property type="protein sequence ID" value="MFH4981690.1"/>
    <property type="molecule type" value="Genomic_DNA"/>
</dbReference>
<accession>A0ABD6EZF7</accession>
<evidence type="ECO:0000313" key="2">
    <source>
        <dbReference type="EMBL" id="MFH4981690.1"/>
    </source>
</evidence>
<evidence type="ECO:0000256" key="1">
    <source>
        <dbReference type="SAM" id="MobiDB-lite"/>
    </source>
</evidence>
<evidence type="ECO:0000313" key="3">
    <source>
        <dbReference type="Proteomes" id="UP001608902"/>
    </source>
</evidence>
<gene>
    <name evidence="2" type="ORF">AB6A40_008399</name>
</gene>
<sequence length="115" mass="12990">MPVHTEPVSRRRELVTSCHPAKCGGERRAHPDKKHLKHNEPLRAYKSSLMSQHSLGSNELPRKRIGRNGPNEDHRSGAETPLPSQKKRHSAQPQTTVARRSDLHPTARDLTSDQQ</sequence>
<dbReference type="AlphaFoldDB" id="A0ABD6EZF7"/>
<dbReference type="Proteomes" id="UP001608902">
    <property type="component" value="Unassembled WGS sequence"/>
</dbReference>
<feature type="compositionally biased region" description="Basic and acidic residues" evidence="1">
    <location>
        <begin position="99"/>
        <end position="115"/>
    </location>
</feature>
<feature type="region of interest" description="Disordered" evidence="1">
    <location>
        <begin position="1"/>
        <end position="115"/>
    </location>
</feature>
<proteinExistence type="predicted"/>
<organism evidence="2 3">
    <name type="scientific">Gnathostoma spinigerum</name>
    <dbReference type="NCBI Taxonomy" id="75299"/>
    <lineage>
        <taxon>Eukaryota</taxon>
        <taxon>Metazoa</taxon>
        <taxon>Ecdysozoa</taxon>
        <taxon>Nematoda</taxon>
        <taxon>Chromadorea</taxon>
        <taxon>Rhabditida</taxon>
        <taxon>Spirurina</taxon>
        <taxon>Gnathostomatomorpha</taxon>
        <taxon>Gnathostomatoidea</taxon>
        <taxon>Gnathostomatidae</taxon>
        <taxon>Gnathostoma</taxon>
    </lineage>
</organism>
<keyword evidence="3" id="KW-1185">Reference proteome</keyword>
<name>A0ABD6EZF7_9BILA</name>
<comment type="caution">
    <text evidence="2">The sequence shown here is derived from an EMBL/GenBank/DDBJ whole genome shotgun (WGS) entry which is preliminary data.</text>
</comment>